<name>A0ABQ8G6Y1_9PEZI</name>
<feature type="region of interest" description="Disordered" evidence="1">
    <location>
        <begin position="135"/>
        <end position="178"/>
    </location>
</feature>
<comment type="caution">
    <text evidence="2">The sequence shown here is derived from an EMBL/GenBank/DDBJ whole genome shotgun (WGS) entry which is preliminary data.</text>
</comment>
<feature type="compositionally biased region" description="Gly residues" evidence="1">
    <location>
        <begin position="82"/>
        <end position="95"/>
    </location>
</feature>
<evidence type="ECO:0000256" key="1">
    <source>
        <dbReference type="SAM" id="MobiDB-lite"/>
    </source>
</evidence>
<reference evidence="2 3" key="1">
    <citation type="journal article" date="2021" name="Nat. Commun.">
        <title>Genetic determinants of endophytism in the Arabidopsis root mycobiome.</title>
        <authorList>
            <person name="Mesny F."/>
            <person name="Miyauchi S."/>
            <person name="Thiergart T."/>
            <person name="Pickel B."/>
            <person name="Atanasova L."/>
            <person name="Karlsson M."/>
            <person name="Huettel B."/>
            <person name="Barry K.W."/>
            <person name="Haridas S."/>
            <person name="Chen C."/>
            <person name="Bauer D."/>
            <person name="Andreopoulos W."/>
            <person name="Pangilinan J."/>
            <person name="LaButti K."/>
            <person name="Riley R."/>
            <person name="Lipzen A."/>
            <person name="Clum A."/>
            <person name="Drula E."/>
            <person name="Henrissat B."/>
            <person name="Kohler A."/>
            <person name="Grigoriev I.V."/>
            <person name="Martin F.M."/>
            <person name="Hacquard S."/>
        </authorList>
    </citation>
    <scope>NUCLEOTIDE SEQUENCE [LARGE SCALE GENOMIC DNA]</scope>
    <source>
        <strain evidence="2 3">MPI-SDFR-AT-0080</strain>
    </source>
</reference>
<protein>
    <submittedName>
        <fullName evidence="2">Uncharacterized protein</fullName>
    </submittedName>
</protein>
<evidence type="ECO:0000313" key="2">
    <source>
        <dbReference type="EMBL" id="KAH7045915.1"/>
    </source>
</evidence>
<dbReference type="EMBL" id="JAGTJR010000018">
    <property type="protein sequence ID" value="KAH7045915.1"/>
    <property type="molecule type" value="Genomic_DNA"/>
</dbReference>
<feature type="compositionally biased region" description="Low complexity" evidence="1">
    <location>
        <begin position="140"/>
        <end position="149"/>
    </location>
</feature>
<feature type="compositionally biased region" description="Low complexity" evidence="1">
    <location>
        <begin position="169"/>
        <end position="178"/>
    </location>
</feature>
<proteinExistence type="predicted"/>
<feature type="region of interest" description="Disordered" evidence="1">
    <location>
        <begin position="75"/>
        <end position="95"/>
    </location>
</feature>
<evidence type="ECO:0000313" key="3">
    <source>
        <dbReference type="Proteomes" id="UP000774617"/>
    </source>
</evidence>
<keyword evidence="3" id="KW-1185">Reference proteome</keyword>
<sequence length="273" mass="27276">MCFVLIGCWPCGHMKPLRTRFCDHAEPLLLPLQHSLSSSPPPPPPQATREPRHGAWQTPFFPASVPCPTPGDLAPPSSAGVAGVGGGGSGNGAGTGQTTIAPCPKGVNQYEHDPHKACPVCGREPADVLLLQVGTGGGASSSSHAVGARAEGDGGAREGSLGSHGGVERGSSSLGSSVDDGLLAAQTFGDLEGGSSNAWLGMEAERQLLTPPAEGMETVMEGVANTDGTAVDVAAGCGSLDDAVDFGAGADADANAQLFAWCLRDLPASSCGV</sequence>
<feature type="region of interest" description="Disordered" evidence="1">
    <location>
        <begin position="33"/>
        <end position="54"/>
    </location>
</feature>
<dbReference type="Proteomes" id="UP000774617">
    <property type="component" value="Unassembled WGS sequence"/>
</dbReference>
<organism evidence="2 3">
    <name type="scientific">Macrophomina phaseolina</name>
    <dbReference type="NCBI Taxonomy" id="35725"/>
    <lineage>
        <taxon>Eukaryota</taxon>
        <taxon>Fungi</taxon>
        <taxon>Dikarya</taxon>
        <taxon>Ascomycota</taxon>
        <taxon>Pezizomycotina</taxon>
        <taxon>Dothideomycetes</taxon>
        <taxon>Dothideomycetes incertae sedis</taxon>
        <taxon>Botryosphaeriales</taxon>
        <taxon>Botryosphaeriaceae</taxon>
        <taxon>Macrophomina</taxon>
    </lineage>
</organism>
<gene>
    <name evidence="2" type="ORF">B0J12DRAFT_145169</name>
</gene>
<accession>A0ABQ8G6Y1</accession>